<name>A0ABM9I8Z1_9GAMM</name>
<proteinExistence type="predicted"/>
<reference evidence="2 3" key="1">
    <citation type="submission" date="2023-03" db="EMBL/GenBank/DDBJ databases">
        <authorList>
            <person name="Pearce D."/>
        </authorList>
    </citation>
    <scope>NUCLEOTIDE SEQUENCE [LARGE SCALE GENOMIC DNA]</scope>
    <source>
        <strain evidence="2">Msz</strain>
    </source>
</reference>
<evidence type="ECO:0000256" key="1">
    <source>
        <dbReference type="SAM" id="Phobius"/>
    </source>
</evidence>
<dbReference type="SUPFAM" id="SSF54001">
    <property type="entry name" value="Cysteine proteinases"/>
    <property type="match status" value="1"/>
</dbReference>
<feature type="transmembrane region" description="Helical" evidence="1">
    <location>
        <begin position="248"/>
        <end position="271"/>
    </location>
</feature>
<keyword evidence="1" id="KW-1133">Transmembrane helix</keyword>
<feature type="transmembrane region" description="Helical" evidence="1">
    <location>
        <begin position="14"/>
        <end position="38"/>
    </location>
</feature>
<dbReference type="InterPro" id="IPR038765">
    <property type="entry name" value="Papain-like_cys_pep_sf"/>
</dbReference>
<keyword evidence="1" id="KW-0812">Transmembrane</keyword>
<evidence type="ECO:0000313" key="3">
    <source>
        <dbReference type="Proteomes" id="UP001162030"/>
    </source>
</evidence>
<organism evidence="2 3">
    <name type="scientific">Methylocaldum szegediense</name>
    <dbReference type="NCBI Taxonomy" id="73780"/>
    <lineage>
        <taxon>Bacteria</taxon>
        <taxon>Pseudomonadati</taxon>
        <taxon>Pseudomonadota</taxon>
        <taxon>Gammaproteobacteria</taxon>
        <taxon>Methylococcales</taxon>
        <taxon>Methylococcaceae</taxon>
        <taxon>Methylocaldum</taxon>
    </lineage>
</organism>
<keyword evidence="3" id="KW-1185">Reference proteome</keyword>
<dbReference type="EMBL" id="OX458333">
    <property type="protein sequence ID" value="CAI8966779.1"/>
    <property type="molecule type" value="Genomic_DNA"/>
</dbReference>
<dbReference type="Gene3D" id="3.10.620.30">
    <property type="match status" value="1"/>
</dbReference>
<dbReference type="RefSeq" id="WP_036268146.1">
    <property type="nucleotide sequence ID" value="NZ_OX458333.1"/>
</dbReference>
<evidence type="ECO:0008006" key="4">
    <source>
        <dbReference type="Google" id="ProtNLM"/>
    </source>
</evidence>
<accession>A0ABM9I8Z1</accession>
<keyword evidence="1" id="KW-0472">Membrane</keyword>
<gene>
    <name evidence="2" type="ORF">MSZNOR_4786</name>
</gene>
<evidence type="ECO:0000313" key="2">
    <source>
        <dbReference type="EMBL" id="CAI8966779.1"/>
    </source>
</evidence>
<sequence>MNVDLTVRRVMQLVVRWTGICFSVLGAIGFLIFGLLYFKYHSESETIKQIAKYVTDGLDDAPGERLIRLTHWVYSNKGFAKNREYFLFSKLGPTPIQVLEKGGDCADKSRLLASMLYQLDIPNTLVMLYDEENGKPTHTVVEVRLPDFRAVADPVYDIVYTTSHGQFLGLDELRRNNQLFLDRLQVLVEERGEKSKVAFYKKGTESYQWPRTINWESKWITSQIGRLLAVFVDEPQLISRPRFLEEPVLLMSLISLSISIVMVMTGAGLYWSSIKIFRHKNTGT</sequence>
<dbReference type="Proteomes" id="UP001162030">
    <property type="component" value="Chromosome"/>
</dbReference>
<protein>
    <recommendedName>
        <fullName evidence="4">Transglutaminase-like domain-containing protein</fullName>
    </recommendedName>
</protein>